<proteinExistence type="predicted"/>
<gene>
    <name evidence="1" type="ORF">NLG97_g4979</name>
</gene>
<keyword evidence="2" id="KW-1185">Reference proteome</keyword>
<sequence>MRHLRYGVAMSLDGFIACTDGSSEWIVEDKSIDFDKIFASFDAFIMGRKTYETMLALGDGNQLASQPKEAVVVVSRQMKKEDHPEITVISKDYLDYIQTMKLSNGKDIWLMGGGEIAGQCLEAGLVDHLDVAVIPVILGTGIKLFAMEAMNDTNKSWKLEIESVENLAQSGILMTKYKVSKQS</sequence>
<dbReference type="Proteomes" id="UP001148737">
    <property type="component" value="Unassembled WGS sequence"/>
</dbReference>
<evidence type="ECO:0000313" key="1">
    <source>
        <dbReference type="EMBL" id="KAJ3493055.1"/>
    </source>
</evidence>
<name>A0ACC1QVM0_9HYPO</name>
<organism evidence="1 2">
    <name type="scientific">Lecanicillium saksenae</name>
    <dbReference type="NCBI Taxonomy" id="468837"/>
    <lineage>
        <taxon>Eukaryota</taxon>
        <taxon>Fungi</taxon>
        <taxon>Dikarya</taxon>
        <taxon>Ascomycota</taxon>
        <taxon>Pezizomycotina</taxon>
        <taxon>Sordariomycetes</taxon>
        <taxon>Hypocreomycetidae</taxon>
        <taxon>Hypocreales</taxon>
        <taxon>Cordycipitaceae</taxon>
        <taxon>Lecanicillium</taxon>
    </lineage>
</organism>
<reference evidence="1" key="1">
    <citation type="submission" date="2022-07" db="EMBL/GenBank/DDBJ databases">
        <title>Genome Sequence of Lecanicillium saksenae.</title>
        <authorList>
            <person name="Buettner E."/>
        </authorList>
    </citation>
    <scope>NUCLEOTIDE SEQUENCE</scope>
    <source>
        <strain evidence="1">VT-O1</strain>
    </source>
</reference>
<protein>
    <submittedName>
        <fullName evidence="1">Uncharacterized protein</fullName>
    </submittedName>
</protein>
<comment type="caution">
    <text evidence="1">The sequence shown here is derived from an EMBL/GenBank/DDBJ whole genome shotgun (WGS) entry which is preliminary data.</text>
</comment>
<accession>A0ACC1QVM0</accession>
<dbReference type="EMBL" id="JANAKD010000528">
    <property type="protein sequence ID" value="KAJ3493055.1"/>
    <property type="molecule type" value="Genomic_DNA"/>
</dbReference>
<evidence type="ECO:0000313" key="2">
    <source>
        <dbReference type="Proteomes" id="UP001148737"/>
    </source>
</evidence>